<proteinExistence type="predicted"/>
<dbReference type="InterPro" id="IPR016024">
    <property type="entry name" value="ARM-type_fold"/>
</dbReference>
<organism evidence="2 3">
    <name type="scientific">Actibacterium naphthalenivorans</name>
    <dbReference type="NCBI Taxonomy" id="1614693"/>
    <lineage>
        <taxon>Bacteria</taxon>
        <taxon>Pseudomonadati</taxon>
        <taxon>Pseudomonadota</taxon>
        <taxon>Alphaproteobacteria</taxon>
        <taxon>Rhodobacterales</taxon>
        <taxon>Roseobacteraceae</taxon>
        <taxon>Actibacterium</taxon>
    </lineage>
</organism>
<dbReference type="InterPro" id="IPR004155">
    <property type="entry name" value="PBS_lyase_HEAT"/>
</dbReference>
<dbReference type="AlphaFoldDB" id="A0A840CD00"/>
<dbReference type="RefSeq" id="WP_054539882.1">
    <property type="nucleotide sequence ID" value="NZ_JACIEQ010000003.1"/>
</dbReference>
<dbReference type="InterPro" id="IPR011989">
    <property type="entry name" value="ARM-like"/>
</dbReference>
<protein>
    <submittedName>
        <fullName evidence="2">HEAT repeat protein</fullName>
    </submittedName>
</protein>
<feature type="region of interest" description="Disordered" evidence="1">
    <location>
        <begin position="480"/>
        <end position="506"/>
    </location>
</feature>
<dbReference type="SMART" id="SM00567">
    <property type="entry name" value="EZ_HEAT"/>
    <property type="match status" value="6"/>
</dbReference>
<evidence type="ECO:0000256" key="1">
    <source>
        <dbReference type="SAM" id="MobiDB-lite"/>
    </source>
</evidence>
<sequence length="718" mass="74738">MLQRLTPRPAAPDLTPALLHHLGTGNDVLRTAAVRALAAQSSGDERARAALLDALVDEDPDVRSDAMEALFRFAAPEDAPAIRRSLQGDPVREVKVAAVHLLAELGDGGSVDLLRALVTSRCDDRVAWEDEDDVWDDWLDVQIAAIEALARLGIADAVQDMLAARDDEFGQTLDAPVFGALARLGSEGAAWLLAVAQTEEGLGRKRALSALAATGAEALAPHLDHILGDDMAALRALGLPLLDAGDDRAAALALKDPDAGLRRAAVLRFAAGRPELAIAALSDADEKVQAAALDRLQLPLEHELHAALVDNLLAWLRSAGATLAAAAALSVARLAPNRADLALVELADDATRPLEARIAAVEGLARLEDPHATGRLIALLANPSQQIRMVALTALRSRAGQGEVGAEAALAKAMTGRLLPATAATVAHAPEPATDLGASRMDEGPAPSVRISPDGDIIEAGAQGADAAMASTLAAIQYQPGAPEAAEETPEETAPKRRKRRAVEGPETVADDLARLAMGIAADLPSDRIGAALMVQATAEDDMLRAAAWEAMRKRYTDAVPCGDVALAARVALRDPLPVVRAAAAQLVLSDPDPKPELRALCLRDEDALVRAIALRIDSGEDADALLPFLNDPARIVRDAALDRLSQGDAGGRAETIVDALMASDHIDTLARAIGLSADLHACAAGRLLEGGLGGKQAFVLLEAFAAVRDPAASRPAG</sequence>
<evidence type="ECO:0000313" key="2">
    <source>
        <dbReference type="EMBL" id="MBB4022733.1"/>
    </source>
</evidence>
<keyword evidence="3" id="KW-1185">Reference proteome</keyword>
<dbReference type="Gene3D" id="1.25.10.10">
    <property type="entry name" value="Leucine-rich Repeat Variant"/>
    <property type="match status" value="2"/>
</dbReference>
<dbReference type="EMBL" id="JACIEQ010000003">
    <property type="protein sequence ID" value="MBB4022733.1"/>
    <property type="molecule type" value="Genomic_DNA"/>
</dbReference>
<dbReference type="Pfam" id="PF13646">
    <property type="entry name" value="HEAT_2"/>
    <property type="match status" value="1"/>
</dbReference>
<dbReference type="SUPFAM" id="SSF48371">
    <property type="entry name" value="ARM repeat"/>
    <property type="match status" value="2"/>
</dbReference>
<evidence type="ECO:0000313" key="3">
    <source>
        <dbReference type="Proteomes" id="UP000585681"/>
    </source>
</evidence>
<accession>A0A840CD00</accession>
<name>A0A840CD00_9RHOB</name>
<comment type="caution">
    <text evidence="2">The sequence shown here is derived from an EMBL/GenBank/DDBJ whole genome shotgun (WGS) entry which is preliminary data.</text>
</comment>
<gene>
    <name evidence="2" type="ORF">GGR17_002552</name>
</gene>
<dbReference type="Proteomes" id="UP000585681">
    <property type="component" value="Unassembled WGS sequence"/>
</dbReference>
<reference evidence="2" key="1">
    <citation type="submission" date="2020-08" db="EMBL/GenBank/DDBJ databases">
        <title>Genomic Encyclopedia of Type Strains, Phase IV (KMG-IV): sequencing the most valuable type-strain genomes for metagenomic binning, comparative biology and taxonomic classification.</title>
        <authorList>
            <person name="Goeker M."/>
        </authorList>
    </citation>
    <scope>NUCLEOTIDE SEQUENCE [LARGE SCALE GENOMIC DNA]</scope>
    <source>
        <strain evidence="2">DSM 105040</strain>
    </source>
</reference>